<dbReference type="GeneID" id="78151067"/>
<reference evidence="9" key="2">
    <citation type="submission" date="2015-11" db="EMBL/GenBank/DDBJ databases">
        <authorList>
            <person name="Anvar S.Y."/>
        </authorList>
    </citation>
    <scope>NUCLEOTIDE SEQUENCE [LARGE SCALE GENOMIC DNA]</scope>
</reference>
<dbReference type="AlphaFoldDB" id="A0A0S4PTR9"/>
<dbReference type="InterPro" id="IPR003798">
    <property type="entry name" value="DNA_recombination_RmuC"/>
</dbReference>
<dbReference type="EMBL" id="JRPF02000005">
    <property type="protein sequence ID" value="TLD78457.1"/>
    <property type="molecule type" value="Genomic_DNA"/>
</dbReference>
<evidence type="ECO:0000313" key="6">
    <source>
        <dbReference type="EMBL" id="CUU39699.1"/>
    </source>
</evidence>
<comment type="function">
    <text evidence="1">Involved in DNA recombination.</text>
</comment>
<evidence type="ECO:0000256" key="2">
    <source>
        <dbReference type="ARBA" id="ARBA00009840"/>
    </source>
</evidence>
<evidence type="ECO:0000256" key="4">
    <source>
        <dbReference type="ARBA" id="ARBA00023172"/>
    </source>
</evidence>
<dbReference type="Proteomes" id="UP000029925">
    <property type="component" value="Unassembled WGS sequence"/>
</dbReference>
<dbReference type="Pfam" id="PF02646">
    <property type="entry name" value="RmuC"/>
    <property type="match status" value="1"/>
</dbReference>
<comment type="similarity">
    <text evidence="2">Belongs to the RmuC family.</text>
</comment>
<dbReference type="Proteomes" id="UP000064525">
    <property type="component" value="Chromosome I"/>
</dbReference>
<sequence>MAESTLIAVFCGIAGLVCGAFGAWIWHKKALKTLESAHNEKIQNQILENQSLSVALAESKGIITSLESAFTQRFADLEKGFETRLAEQKVHSQDMLHRLQEQYTLTQEEIQKNEERSKQELSNAFKALGAEILSQNTQNFKQEQSLSLQPLKDEIMRFTKQLNDNHTSALTQHTALQTQIEQLSKLNMQLSTDAHNLTNALKGENKTQGNWGEVILQRVFENSGLQEGREYELQVDMRDNNNDKLRPDAIVKLPKSGDEQRCVVVDAKTSLIAYERLCNAQDKQERVLAQKDLADSIKSHFKGLSSKNYQQYTQGQKLDFVLMFIPIEGAFLEAMQYNPMLYDEAYQKGVVLVSPTTIMAVLKIICNLWEIEHRNKYADAIFDEIKTLFDRIEKFYNELERLGGNIDTMKKTYDGVMTKYNGKQGIAKPSKNIRNLLRGAETRNLADSINTNYALGNDNEV</sequence>
<keyword evidence="4" id="KW-0233">DNA recombination</keyword>
<protein>
    <submittedName>
        <fullName evidence="6">DNA recombination protein RmuC</fullName>
    </submittedName>
</protein>
<evidence type="ECO:0000313" key="9">
    <source>
        <dbReference type="Proteomes" id="UP000064525"/>
    </source>
</evidence>
<dbReference type="PANTHER" id="PTHR30563:SF0">
    <property type="entry name" value="DNA RECOMBINATION PROTEIN RMUC"/>
    <property type="match status" value="1"/>
</dbReference>
<keyword evidence="8" id="KW-1185">Reference proteome</keyword>
<reference evidence="7 8" key="1">
    <citation type="journal article" date="2014" name="Genome Announc.">
        <title>Draft genome sequences of eight enterohepatic helicobacter species isolated from both laboratory and wild rodents.</title>
        <authorList>
            <person name="Sheh A."/>
            <person name="Shen Z."/>
            <person name="Fox J.G."/>
        </authorList>
    </citation>
    <scope>NUCLEOTIDE SEQUENCE [LARGE SCALE GENOMIC DNA]</scope>
    <source>
        <strain evidence="7 8">MIT 98-6810</strain>
    </source>
</reference>
<evidence type="ECO:0000313" key="7">
    <source>
        <dbReference type="EMBL" id="TLD78457.1"/>
    </source>
</evidence>
<dbReference type="GO" id="GO:0006310">
    <property type="term" value="P:DNA recombination"/>
    <property type="evidence" value="ECO:0007669"/>
    <property type="project" value="UniProtKB-KW"/>
</dbReference>
<gene>
    <name evidence="7" type="primary">rmuC</name>
    <name evidence="6" type="ORF">BN2458_PEG0813</name>
    <name evidence="7" type="ORF">LS75_005555</name>
</gene>
<dbReference type="KEGG" id="hty:BN2458_PEG0813"/>
<evidence type="ECO:0000256" key="5">
    <source>
        <dbReference type="SAM" id="Phobius"/>
    </source>
</evidence>
<keyword evidence="5" id="KW-0472">Membrane</keyword>
<evidence type="ECO:0000313" key="8">
    <source>
        <dbReference type="Proteomes" id="UP000029925"/>
    </source>
</evidence>
<name>A0A0S4PTR9_9HELI</name>
<proteinExistence type="inferred from homology"/>
<dbReference type="STRING" id="76936.BN2458_PEG0813"/>
<dbReference type="EMBL" id="LN907858">
    <property type="protein sequence ID" value="CUU39699.1"/>
    <property type="molecule type" value="Genomic_DNA"/>
</dbReference>
<dbReference type="RefSeq" id="WP_064504556.1">
    <property type="nucleotide sequence ID" value="NZ_CAJTQN010000004.1"/>
</dbReference>
<dbReference type="PANTHER" id="PTHR30563">
    <property type="entry name" value="DNA RECOMBINATION PROTEIN RMUC"/>
    <property type="match status" value="1"/>
</dbReference>
<keyword evidence="5" id="KW-1133">Transmembrane helix</keyword>
<keyword evidence="5" id="KW-0812">Transmembrane</keyword>
<reference evidence="6" key="3">
    <citation type="submission" date="2015-11" db="EMBL/GenBank/DDBJ databases">
        <authorList>
            <person name="Zhang Y."/>
            <person name="Guo Z."/>
        </authorList>
    </citation>
    <scope>NUCLEOTIDE SEQUENCE</scope>
    <source>
        <strain evidence="6">1</strain>
    </source>
</reference>
<dbReference type="OrthoDB" id="9765111at2"/>
<evidence type="ECO:0000256" key="3">
    <source>
        <dbReference type="ARBA" id="ARBA00023054"/>
    </source>
</evidence>
<evidence type="ECO:0000256" key="1">
    <source>
        <dbReference type="ARBA" id="ARBA00003416"/>
    </source>
</evidence>
<dbReference type="PATRIC" id="fig|76936.10.peg.795"/>
<accession>A0A0S4PTR9</accession>
<feature type="transmembrane region" description="Helical" evidence="5">
    <location>
        <begin position="6"/>
        <end position="26"/>
    </location>
</feature>
<organism evidence="6 9">
    <name type="scientific">Helicobacter typhlonius</name>
    <dbReference type="NCBI Taxonomy" id="76936"/>
    <lineage>
        <taxon>Bacteria</taxon>
        <taxon>Pseudomonadati</taxon>
        <taxon>Campylobacterota</taxon>
        <taxon>Epsilonproteobacteria</taxon>
        <taxon>Campylobacterales</taxon>
        <taxon>Helicobacteraceae</taxon>
        <taxon>Helicobacter</taxon>
    </lineage>
</organism>
<keyword evidence="3" id="KW-0175">Coiled coil</keyword>